<dbReference type="EMBL" id="BMFU01000008">
    <property type="protein sequence ID" value="GGH66099.1"/>
    <property type="molecule type" value="Genomic_DNA"/>
</dbReference>
<accession>A0ABQ1ZJR8</accession>
<proteinExistence type="predicted"/>
<name>A0ABQ1ZJR8_9BACL</name>
<comment type="caution">
    <text evidence="1">The sequence shown here is derived from an EMBL/GenBank/DDBJ whole genome shotgun (WGS) entry which is preliminary data.</text>
</comment>
<protein>
    <submittedName>
        <fullName evidence="1">Uncharacterized protein</fullName>
    </submittedName>
</protein>
<evidence type="ECO:0000313" key="1">
    <source>
        <dbReference type="EMBL" id="GGH66099.1"/>
    </source>
</evidence>
<sequence>MKTRKEDLLQNLGCTACFLSNIMGINMRNRDYGLVLSSSLRRTMSEGNQYGINYPVRSETGVETGQ</sequence>
<keyword evidence="2" id="KW-1185">Reference proteome</keyword>
<dbReference type="Proteomes" id="UP000652153">
    <property type="component" value="Unassembled WGS sequence"/>
</dbReference>
<organism evidence="1 2">
    <name type="scientific">Paenibacillus silvae</name>
    <dbReference type="NCBI Taxonomy" id="1325358"/>
    <lineage>
        <taxon>Bacteria</taxon>
        <taxon>Bacillati</taxon>
        <taxon>Bacillota</taxon>
        <taxon>Bacilli</taxon>
        <taxon>Bacillales</taxon>
        <taxon>Paenibacillaceae</taxon>
        <taxon>Paenibacillus</taxon>
    </lineage>
</organism>
<evidence type="ECO:0000313" key="2">
    <source>
        <dbReference type="Proteomes" id="UP000652153"/>
    </source>
</evidence>
<gene>
    <name evidence="1" type="ORF">GCM10008014_46150</name>
</gene>
<reference evidence="2" key="1">
    <citation type="journal article" date="2019" name="Int. J. Syst. Evol. Microbiol.">
        <title>The Global Catalogue of Microorganisms (GCM) 10K type strain sequencing project: providing services to taxonomists for standard genome sequencing and annotation.</title>
        <authorList>
            <consortium name="The Broad Institute Genomics Platform"/>
            <consortium name="The Broad Institute Genome Sequencing Center for Infectious Disease"/>
            <person name="Wu L."/>
            <person name="Ma J."/>
        </authorList>
    </citation>
    <scope>NUCLEOTIDE SEQUENCE [LARGE SCALE GENOMIC DNA]</scope>
    <source>
        <strain evidence="2">CGMCC 1.12770</strain>
    </source>
</reference>